<gene>
    <name evidence="9" type="ORF">ASZ90_002456</name>
</gene>
<evidence type="ECO:0000259" key="8">
    <source>
        <dbReference type="PROSITE" id="PS51201"/>
    </source>
</evidence>
<name>A0A0W8G3M8_9ZZZZ</name>
<feature type="transmembrane region" description="Helical" evidence="7">
    <location>
        <begin position="168"/>
        <end position="185"/>
    </location>
</feature>
<dbReference type="AlphaFoldDB" id="A0A0W8G3M8"/>
<comment type="similarity">
    <text evidence="2">Belongs to the monovalent cation:proton antiporter 2 (CPA2) transporter (TC 2.A.37) family.</text>
</comment>
<feature type="transmembrane region" description="Helical" evidence="7">
    <location>
        <begin position="73"/>
        <end position="97"/>
    </location>
</feature>
<evidence type="ECO:0000256" key="3">
    <source>
        <dbReference type="ARBA" id="ARBA00022448"/>
    </source>
</evidence>
<dbReference type="GO" id="GO:1902600">
    <property type="term" value="P:proton transmembrane transport"/>
    <property type="evidence" value="ECO:0007669"/>
    <property type="project" value="InterPro"/>
</dbReference>
<dbReference type="Gene3D" id="1.20.1530.20">
    <property type="match status" value="1"/>
</dbReference>
<proteinExistence type="inferred from homology"/>
<keyword evidence="3" id="KW-0813">Transport</keyword>
<sequence>MLVILVSFAFGFGMILSRLGLPPMVGFLVAGFAYNMFGLAQPAGLDMVADLGVTLLLFSIGLKLDVRGLLKPVIWASTTAQMVVTTAFLAAALGVLRHFTGTSLLAMDWPALLVLAFALSFSSTVFAVKTLEEKGDMSAFYGVVAIGILIMQDLFAVLYLAVSEGKIPSPWAVAVLALPLIRPLLFKIMDMAGRGELFILCGLFYALGIGAEGFGLVGLKPDLGALFLGVLVAGHPRASELSKALFGFKELMLVGFFLSVGMRGLPTLDMLGMAALLCLLLPVKTGIYHFIVSRFGLRARTSLFSALALTNYSEFGLIVSAIAVGQGLVPTGWLLVMAMTVSLSFALASPASTHSEAIYRLMHGWLKRFERKRLHPHDAPIDLGSARAVIFGMGRIGMGAYDALHPTYGDDILGVEHAPGRVDFNREQGRRVILGDACDTEFWLKLKGDIHLELMVLAMPNHQGNMYAARQIRNLGFTCQVSAIARRPEEVEELQELGVCAVFNMYEEAGAGLASHTRGMCRLTDPANAPGNTPDKAPQPA</sequence>
<dbReference type="InterPro" id="IPR036291">
    <property type="entry name" value="NAD(P)-bd_dom_sf"/>
</dbReference>
<comment type="subcellular location">
    <subcellularLocation>
        <location evidence="1">Membrane</location>
        <topology evidence="1">Multi-pass membrane protein</topology>
    </subcellularLocation>
</comment>
<feature type="transmembrane region" description="Helical" evidence="7">
    <location>
        <begin position="47"/>
        <end position="66"/>
    </location>
</feature>
<evidence type="ECO:0000313" key="9">
    <source>
        <dbReference type="EMBL" id="KUG27693.1"/>
    </source>
</evidence>
<comment type="caution">
    <text evidence="9">The sequence shown here is derived from an EMBL/GenBank/DDBJ whole genome shotgun (WGS) entry which is preliminary data.</text>
</comment>
<feature type="transmembrane region" description="Helical" evidence="7">
    <location>
        <begin position="271"/>
        <end position="291"/>
    </location>
</feature>
<feature type="transmembrane region" description="Helical" evidence="7">
    <location>
        <begin position="197"/>
        <end position="217"/>
    </location>
</feature>
<dbReference type="GO" id="GO:0016020">
    <property type="term" value="C:membrane"/>
    <property type="evidence" value="ECO:0007669"/>
    <property type="project" value="UniProtKB-SubCell"/>
</dbReference>
<dbReference type="InterPro" id="IPR006153">
    <property type="entry name" value="Cation/H_exchanger_TM"/>
</dbReference>
<evidence type="ECO:0000256" key="7">
    <source>
        <dbReference type="SAM" id="Phobius"/>
    </source>
</evidence>
<accession>A0A0W8G3M8</accession>
<evidence type="ECO:0000256" key="2">
    <source>
        <dbReference type="ARBA" id="ARBA00005551"/>
    </source>
</evidence>
<keyword evidence="4 7" id="KW-0812">Transmembrane</keyword>
<evidence type="ECO:0000256" key="1">
    <source>
        <dbReference type="ARBA" id="ARBA00004141"/>
    </source>
</evidence>
<dbReference type="GO" id="GO:0006813">
    <property type="term" value="P:potassium ion transport"/>
    <property type="evidence" value="ECO:0007669"/>
    <property type="project" value="InterPro"/>
</dbReference>
<reference evidence="9" key="1">
    <citation type="journal article" date="2015" name="Proc. Natl. Acad. Sci. U.S.A.">
        <title>Networks of energetic and metabolic interactions define dynamics in microbial communities.</title>
        <authorList>
            <person name="Embree M."/>
            <person name="Liu J.K."/>
            <person name="Al-Bassam M.M."/>
            <person name="Zengler K."/>
        </authorList>
    </citation>
    <scope>NUCLEOTIDE SEQUENCE</scope>
</reference>
<protein>
    <submittedName>
        <fullName evidence="9">Putative glutathione-regulated potassium-efflux system protein kefb</fullName>
    </submittedName>
</protein>
<dbReference type="PANTHER" id="PTHR42751:SF1">
    <property type="entry name" value="CATION_PROTON ANTIPORTER YBAL-RELATED"/>
    <property type="match status" value="1"/>
</dbReference>
<keyword evidence="6 7" id="KW-0472">Membrane</keyword>
<evidence type="ECO:0000256" key="5">
    <source>
        <dbReference type="ARBA" id="ARBA00022989"/>
    </source>
</evidence>
<dbReference type="SUPFAM" id="SSF51735">
    <property type="entry name" value="NAD(P)-binding Rossmann-fold domains"/>
    <property type="match status" value="1"/>
</dbReference>
<feature type="domain" description="RCK N-terminal" evidence="8">
    <location>
        <begin position="385"/>
        <end position="503"/>
    </location>
</feature>
<dbReference type="EMBL" id="LNQE01000299">
    <property type="protein sequence ID" value="KUG27693.1"/>
    <property type="molecule type" value="Genomic_DNA"/>
</dbReference>
<dbReference type="PANTHER" id="PTHR42751">
    <property type="entry name" value="SODIUM/HYDROGEN EXCHANGER FAMILY/TRKA DOMAIN PROTEIN"/>
    <property type="match status" value="1"/>
</dbReference>
<feature type="transmembrane region" description="Helical" evidence="7">
    <location>
        <begin position="109"/>
        <end position="128"/>
    </location>
</feature>
<evidence type="ECO:0000256" key="4">
    <source>
        <dbReference type="ARBA" id="ARBA00022692"/>
    </source>
</evidence>
<dbReference type="InterPro" id="IPR038770">
    <property type="entry name" value="Na+/solute_symporter_sf"/>
</dbReference>
<dbReference type="Gene3D" id="3.40.50.720">
    <property type="entry name" value="NAD(P)-binding Rossmann-like Domain"/>
    <property type="match status" value="1"/>
</dbReference>
<feature type="transmembrane region" description="Helical" evidence="7">
    <location>
        <begin position="140"/>
        <end position="162"/>
    </location>
</feature>
<dbReference type="PROSITE" id="PS51201">
    <property type="entry name" value="RCK_N"/>
    <property type="match status" value="1"/>
</dbReference>
<dbReference type="GO" id="GO:0015297">
    <property type="term" value="F:antiporter activity"/>
    <property type="evidence" value="ECO:0007669"/>
    <property type="project" value="InterPro"/>
</dbReference>
<evidence type="ECO:0000256" key="6">
    <source>
        <dbReference type="ARBA" id="ARBA00023136"/>
    </source>
</evidence>
<organism evidence="9">
    <name type="scientific">hydrocarbon metagenome</name>
    <dbReference type="NCBI Taxonomy" id="938273"/>
    <lineage>
        <taxon>unclassified sequences</taxon>
        <taxon>metagenomes</taxon>
        <taxon>ecological metagenomes</taxon>
    </lineage>
</organism>
<dbReference type="Pfam" id="PF02254">
    <property type="entry name" value="TrkA_N"/>
    <property type="match status" value="1"/>
</dbReference>
<dbReference type="Pfam" id="PF00999">
    <property type="entry name" value="Na_H_Exchanger"/>
    <property type="match status" value="1"/>
</dbReference>
<dbReference type="InterPro" id="IPR003148">
    <property type="entry name" value="RCK_N"/>
</dbReference>
<keyword evidence="5 7" id="KW-1133">Transmembrane helix</keyword>